<evidence type="ECO:0000259" key="14">
    <source>
        <dbReference type="Pfam" id="PF07479"/>
    </source>
</evidence>
<keyword evidence="5 10" id="KW-0520">NAD</keyword>
<dbReference type="NCBIfam" id="NF000942">
    <property type="entry name" value="PRK00094.1-4"/>
    <property type="match status" value="1"/>
</dbReference>
<dbReference type="Pfam" id="PF07479">
    <property type="entry name" value="NAD_Gly3P_dh_C"/>
    <property type="match status" value="1"/>
</dbReference>
<dbReference type="RefSeq" id="WP_027889985.1">
    <property type="nucleotide sequence ID" value="NZ_CALXYH010000003.1"/>
</dbReference>
<dbReference type="GeneID" id="78508036"/>
<dbReference type="GO" id="GO:0005829">
    <property type="term" value="C:cytosol"/>
    <property type="evidence" value="ECO:0007669"/>
    <property type="project" value="TreeGrafter"/>
</dbReference>
<evidence type="ECO:0000256" key="12">
    <source>
        <dbReference type="RuleBase" id="RU000439"/>
    </source>
</evidence>
<feature type="domain" description="Glycerol-3-phosphate dehydrogenase NAD-dependent N-terminal" evidence="13">
    <location>
        <begin position="3"/>
        <end position="155"/>
    </location>
</feature>
<dbReference type="SUPFAM" id="SSF48179">
    <property type="entry name" value="6-phosphogluconate dehydrogenase C-terminal domain-like"/>
    <property type="match status" value="1"/>
</dbReference>
<evidence type="ECO:0000256" key="8">
    <source>
        <dbReference type="ARBA" id="ARBA00023264"/>
    </source>
</evidence>
<evidence type="ECO:0000256" key="9">
    <source>
        <dbReference type="PIRSR" id="PIRSR000114-1"/>
    </source>
</evidence>
<comment type="catalytic activity">
    <reaction evidence="12">
        <text>sn-glycerol 3-phosphate + NADP(+) = dihydroxyacetone phosphate + NADPH + H(+)</text>
        <dbReference type="Rhea" id="RHEA:11096"/>
        <dbReference type="ChEBI" id="CHEBI:15378"/>
        <dbReference type="ChEBI" id="CHEBI:57597"/>
        <dbReference type="ChEBI" id="CHEBI:57642"/>
        <dbReference type="ChEBI" id="CHEBI:57783"/>
        <dbReference type="ChEBI" id="CHEBI:58349"/>
        <dbReference type="EC" id="1.1.1.94"/>
    </reaction>
</comment>
<evidence type="ECO:0000256" key="7">
    <source>
        <dbReference type="ARBA" id="ARBA00023209"/>
    </source>
</evidence>
<feature type="active site" description="Proton acceptor" evidence="9">
    <location>
        <position position="187"/>
    </location>
</feature>
<dbReference type="GO" id="GO:0051287">
    <property type="term" value="F:NAD binding"/>
    <property type="evidence" value="ECO:0007669"/>
    <property type="project" value="InterPro"/>
</dbReference>
<evidence type="ECO:0000313" key="15">
    <source>
        <dbReference type="EMBL" id="SNV04846.1"/>
    </source>
</evidence>
<proteinExistence type="inferred from homology"/>
<dbReference type="PANTHER" id="PTHR11728:SF1">
    <property type="entry name" value="GLYCEROL-3-PHOSPHATE DEHYDROGENASE [NAD(+)] 2, CHLOROPLASTIC"/>
    <property type="match status" value="1"/>
</dbReference>
<dbReference type="PIRSF" id="PIRSF000114">
    <property type="entry name" value="Glycerol-3-P_dh"/>
    <property type="match status" value="1"/>
</dbReference>
<comment type="similarity">
    <text evidence="1 11">Belongs to the NAD-dependent glycerol-3-phosphate dehydrogenase family.</text>
</comment>
<sequence length="319" mass="35670">MNVSILGCGRWASFHAWYAHHIGHKVTVWGRENSTNLKNLITTHKNEYLTLPQDINFTYNLNTALNFADIIIISISSQQLRNLAKQINETNLYQNKTFILCMKGIEVSTGKRLSEVLTEELHGSYNVGVWVGPGHVQDFLQGIPNCMVISANNNEISKKIIQIFSSDLIRFYYSKDLIGTEIGAAAKNVIGIAAGMLDGMHYTSLKGALMARGTHELSNLIKALGGNGMTIYGLSHLGDYEATLFSPYSNNRRFGEDFVQNKPFNKLAEGVSTTEALLKMANEYKIELPICTTINKIIIDHKDPKQELLNLFMRPLKAE</sequence>
<reference evidence="15 16" key="1">
    <citation type="submission" date="2017-06" db="EMBL/GenBank/DDBJ databases">
        <authorList>
            <consortium name="Pathogen Informatics"/>
        </authorList>
    </citation>
    <scope>NUCLEOTIDE SEQUENCE [LARGE SCALE GENOMIC DNA]</scope>
    <source>
        <strain evidence="15 16">NCTC10570</strain>
    </source>
</reference>
<dbReference type="GO" id="GO:0141153">
    <property type="term" value="F:glycerol-3-phosphate dehydrogenase (NADP+) activity"/>
    <property type="evidence" value="ECO:0007669"/>
    <property type="project" value="RHEA"/>
</dbReference>
<dbReference type="InterPro" id="IPR006168">
    <property type="entry name" value="G3P_DH_NAD-dep"/>
</dbReference>
<accession>A0A239U4H2</accession>
<dbReference type="Gene3D" id="1.10.1040.10">
    <property type="entry name" value="N-(1-d-carboxylethyl)-l-norvaline Dehydrogenase, domain 2"/>
    <property type="match status" value="1"/>
</dbReference>
<keyword evidence="16" id="KW-1185">Reference proteome</keyword>
<evidence type="ECO:0000313" key="16">
    <source>
        <dbReference type="Proteomes" id="UP000215383"/>
    </source>
</evidence>
<dbReference type="PANTHER" id="PTHR11728">
    <property type="entry name" value="GLYCEROL-3-PHOSPHATE DEHYDROGENASE"/>
    <property type="match status" value="1"/>
</dbReference>
<dbReference type="NCBIfam" id="NF000940">
    <property type="entry name" value="PRK00094.1-2"/>
    <property type="match status" value="1"/>
</dbReference>
<evidence type="ECO:0000256" key="4">
    <source>
        <dbReference type="ARBA" id="ARBA00023002"/>
    </source>
</evidence>
<dbReference type="eggNOG" id="COG0240">
    <property type="taxonomic scope" value="Bacteria"/>
</dbReference>
<evidence type="ECO:0000256" key="3">
    <source>
        <dbReference type="ARBA" id="ARBA00022857"/>
    </source>
</evidence>
<protein>
    <recommendedName>
        <fullName evidence="12">Glycerol-3-phosphate dehydrogenase</fullName>
        <ecNumber evidence="12">1.1.1.94</ecNumber>
    </recommendedName>
</protein>
<keyword evidence="4 11" id="KW-0560">Oxidoreductase</keyword>
<keyword evidence="8" id="KW-1208">Phospholipid metabolism</keyword>
<name>A0A239U4H2_9FIRM</name>
<evidence type="ECO:0000256" key="11">
    <source>
        <dbReference type="RuleBase" id="RU000437"/>
    </source>
</evidence>
<dbReference type="Pfam" id="PF01210">
    <property type="entry name" value="NAD_Gly3P_dh_N"/>
    <property type="match status" value="1"/>
</dbReference>
<organism evidence="15 16">
    <name type="scientific">Megamonas hypermegale</name>
    <dbReference type="NCBI Taxonomy" id="158847"/>
    <lineage>
        <taxon>Bacteria</taxon>
        <taxon>Bacillati</taxon>
        <taxon>Bacillota</taxon>
        <taxon>Negativicutes</taxon>
        <taxon>Selenomonadales</taxon>
        <taxon>Selenomonadaceae</taxon>
        <taxon>Megamonas</taxon>
    </lineage>
</organism>
<feature type="binding site" evidence="10">
    <location>
        <position position="266"/>
    </location>
    <ligand>
        <name>NAD(+)</name>
        <dbReference type="ChEBI" id="CHEBI:57540"/>
    </ligand>
</feature>
<dbReference type="GO" id="GO:0008654">
    <property type="term" value="P:phospholipid biosynthetic process"/>
    <property type="evidence" value="ECO:0007669"/>
    <property type="project" value="UniProtKB-KW"/>
</dbReference>
<evidence type="ECO:0000259" key="13">
    <source>
        <dbReference type="Pfam" id="PF01210"/>
    </source>
</evidence>
<dbReference type="PROSITE" id="PS00957">
    <property type="entry name" value="NAD_G3PDH"/>
    <property type="match status" value="1"/>
</dbReference>
<evidence type="ECO:0000256" key="6">
    <source>
        <dbReference type="ARBA" id="ARBA00023098"/>
    </source>
</evidence>
<dbReference type="Proteomes" id="UP000215383">
    <property type="component" value="Chromosome 1"/>
</dbReference>
<dbReference type="AlphaFoldDB" id="A0A239U4H2"/>
<gene>
    <name evidence="15" type="primary">gpsA</name>
    <name evidence="15" type="ORF">SAMEA4364220_02052</name>
</gene>
<feature type="domain" description="Glycerol-3-phosphate dehydrogenase NAD-dependent C-terminal" evidence="14">
    <location>
        <begin position="176"/>
        <end position="306"/>
    </location>
</feature>
<dbReference type="UniPathway" id="UPA00940"/>
<dbReference type="InterPro" id="IPR011128">
    <property type="entry name" value="G3P_DH_NAD-dep_N"/>
</dbReference>
<keyword evidence="6" id="KW-0443">Lipid metabolism</keyword>
<dbReference type="Gene3D" id="3.40.50.720">
    <property type="entry name" value="NAD(P)-binding Rossmann-like Domain"/>
    <property type="match status" value="1"/>
</dbReference>
<keyword evidence="3" id="KW-0521">NADP</keyword>
<dbReference type="InterPro" id="IPR008927">
    <property type="entry name" value="6-PGluconate_DH-like_C_sf"/>
</dbReference>
<evidence type="ECO:0000256" key="10">
    <source>
        <dbReference type="PIRSR" id="PIRSR000114-3"/>
    </source>
</evidence>
<dbReference type="InterPro" id="IPR013328">
    <property type="entry name" value="6PGD_dom2"/>
</dbReference>
<dbReference type="EC" id="1.1.1.94" evidence="12"/>
<keyword evidence="7" id="KW-0594">Phospholipid biosynthesis</keyword>
<dbReference type="InterPro" id="IPR036291">
    <property type="entry name" value="NAD(P)-bd_dom_sf"/>
</dbReference>
<dbReference type="GO" id="GO:0005975">
    <property type="term" value="P:carbohydrate metabolic process"/>
    <property type="evidence" value="ECO:0007669"/>
    <property type="project" value="InterPro"/>
</dbReference>
<evidence type="ECO:0000256" key="5">
    <source>
        <dbReference type="ARBA" id="ARBA00023027"/>
    </source>
</evidence>
<dbReference type="SUPFAM" id="SSF51735">
    <property type="entry name" value="NAD(P)-binding Rossmann-fold domains"/>
    <property type="match status" value="1"/>
</dbReference>
<dbReference type="EMBL" id="LT906446">
    <property type="protein sequence ID" value="SNV04846.1"/>
    <property type="molecule type" value="Genomic_DNA"/>
</dbReference>
<evidence type="ECO:0000256" key="2">
    <source>
        <dbReference type="ARBA" id="ARBA00022516"/>
    </source>
</evidence>
<evidence type="ECO:0000256" key="1">
    <source>
        <dbReference type="ARBA" id="ARBA00011009"/>
    </source>
</evidence>
<dbReference type="InterPro" id="IPR006109">
    <property type="entry name" value="G3P_DH_NAD-dep_C"/>
</dbReference>
<dbReference type="PRINTS" id="PR00077">
    <property type="entry name" value="GPDHDRGNASE"/>
</dbReference>
<keyword evidence="2" id="KW-0444">Lipid biosynthesis</keyword>
<dbReference type="GO" id="GO:0006650">
    <property type="term" value="P:glycerophospholipid metabolic process"/>
    <property type="evidence" value="ECO:0007669"/>
    <property type="project" value="UniProtKB-UniPathway"/>
</dbReference>
<dbReference type="GO" id="GO:0046168">
    <property type="term" value="P:glycerol-3-phosphate catabolic process"/>
    <property type="evidence" value="ECO:0007669"/>
    <property type="project" value="InterPro"/>
</dbReference>